<keyword evidence="1" id="KW-0732">Signal</keyword>
<evidence type="ECO:0000313" key="3">
    <source>
        <dbReference type="EMBL" id="OAI22404.1"/>
    </source>
</evidence>
<dbReference type="EMBL" id="LUUK01000078">
    <property type="protein sequence ID" value="OAI22404.1"/>
    <property type="molecule type" value="Genomic_DNA"/>
</dbReference>
<accession>A0A177NXM9</accession>
<feature type="chain" id="PRO_5008069672" description="YtkA-like domain-containing protein" evidence="1">
    <location>
        <begin position="25"/>
        <end position="134"/>
    </location>
</feature>
<gene>
    <name evidence="3" type="ORF">A1355_01975</name>
</gene>
<proteinExistence type="predicted"/>
<dbReference type="InterPro" id="IPR032693">
    <property type="entry name" value="YtkA-like_dom"/>
</dbReference>
<feature type="signal peptide" evidence="1">
    <location>
        <begin position="1"/>
        <end position="24"/>
    </location>
</feature>
<organism evidence="3 4">
    <name type="scientific">Methylomonas koyamae</name>
    <dbReference type="NCBI Taxonomy" id="702114"/>
    <lineage>
        <taxon>Bacteria</taxon>
        <taxon>Pseudomonadati</taxon>
        <taxon>Pseudomonadota</taxon>
        <taxon>Gammaproteobacteria</taxon>
        <taxon>Methylococcales</taxon>
        <taxon>Methylococcaceae</taxon>
        <taxon>Methylomonas</taxon>
    </lineage>
</organism>
<dbReference type="STRING" id="702114.A1355_01975"/>
<dbReference type="Pfam" id="PF13115">
    <property type="entry name" value="YtkA"/>
    <property type="match status" value="1"/>
</dbReference>
<evidence type="ECO:0000256" key="1">
    <source>
        <dbReference type="SAM" id="SignalP"/>
    </source>
</evidence>
<dbReference type="OrthoDB" id="330101at2"/>
<protein>
    <recommendedName>
        <fullName evidence="2">YtkA-like domain-containing protein</fullName>
    </recommendedName>
</protein>
<dbReference type="Proteomes" id="UP000077628">
    <property type="component" value="Unassembled WGS sequence"/>
</dbReference>
<dbReference type="AlphaFoldDB" id="A0A177NXM9"/>
<evidence type="ECO:0000313" key="4">
    <source>
        <dbReference type="Proteomes" id="UP000077628"/>
    </source>
</evidence>
<sequence>MDNLRYLRIALGMVLALSISPSSATDAHLSDKGLYRVSWQSLAPEVTTDLIHEWLLHVETADRRPADNLIITVSAHMPGHAHGLPTQPRATAYLGNGDYRIAGMKFQMSGVWWVRFDFWRKNRRDWVIFEVPVK</sequence>
<evidence type="ECO:0000259" key="2">
    <source>
        <dbReference type="Pfam" id="PF13115"/>
    </source>
</evidence>
<comment type="caution">
    <text evidence="3">The sequence shown here is derived from an EMBL/GenBank/DDBJ whole genome shotgun (WGS) entry which is preliminary data.</text>
</comment>
<keyword evidence="4" id="KW-1185">Reference proteome</keyword>
<dbReference type="RefSeq" id="WP_064026345.1">
    <property type="nucleotide sequence ID" value="NZ_LUUK01000078.1"/>
</dbReference>
<reference evidence="4" key="1">
    <citation type="submission" date="2016-03" db="EMBL/GenBank/DDBJ databases">
        <authorList>
            <person name="Heylen K."/>
            <person name="De Vos P."/>
            <person name="Vekeman B."/>
        </authorList>
    </citation>
    <scope>NUCLEOTIDE SEQUENCE [LARGE SCALE GENOMIC DNA]</scope>
    <source>
        <strain evidence="4">R-45383</strain>
    </source>
</reference>
<feature type="domain" description="YtkA-like" evidence="2">
    <location>
        <begin position="53"/>
        <end position="114"/>
    </location>
</feature>
<name>A0A177NXM9_9GAMM</name>